<dbReference type="AlphaFoldDB" id="A0A558ARG9"/>
<comment type="caution">
    <text evidence="3">The sequence shown here is derived from an EMBL/GenBank/DDBJ whole genome shotgun (WGS) entry which is preliminary data.</text>
</comment>
<dbReference type="OrthoDB" id="5191307at2"/>
<accession>A0A558ARG9</accession>
<dbReference type="Pfam" id="PF11203">
    <property type="entry name" value="EccE"/>
    <property type="match status" value="1"/>
</dbReference>
<dbReference type="Proteomes" id="UP000320011">
    <property type="component" value="Unassembled WGS sequence"/>
</dbReference>
<keyword evidence="4" id="KW-1185">Reference proteome</keyword>
<protein>
    <recommendedName>
        <fullName evidence="2">Type VII secretion system protein EccE domain-containing protein</fullName>
    </recommendedName>
</protein>
<feature type="region of interest" description="Disordered" evidence="1">
    <location>
        <begin position="32"/>
        <end position="61"/>
    </location>
</feature>
<evidence type="ECO:0000259" key="2">
    <source>
        <dbReference type="Pfam" id="PF11203"/>
    </source>
</evidence>
<feature type="compositionally biased region" description="Low complexity" evidence="1">
    <location>
        <begin position="32"/>
        <end position="50"/>
    </location>
</feature>
<feature type="domain" description="Type VII secretion system protein EccE" evidence="2">
    <location>
        <begin position="236"/>
        <end position="302"/>
    </location>
</feature>
<reference evidence="3 4" key="2">
    <citation type="submission" date="2019-08" db="EMBL/GenBank/DDBJ databases">
        <title>Amycolatopsis acidicola sp. nov., isolated from peat swamp forest soil.</title>
        <authorList>
            <person name="Srisuk N."/>
        </authorList>
    </citation>
    <scope>NUCLEOTIDE SEQUENCE [LARGE SCALE GENOMIC DNA]</scope>
    <source>
        <strain evidence="3 4">TBRC 6029</strain>
    </source>
</reference>
<evidence type="ECO:0000313" key="4">
    <source>
        <dbReference type="Proteomes" id="UP000320011"/>
    </source>
</evidence>
<reference evidence="3 4" key="1">
    <citation type="submission" date="2019-07" db="EMBL/GenBank/DDBJ databases">
        <authorList>
            <person name="Duangmal K."/>
            <person name="Teo W.F.A."/>
        </authorList>
    </citation>
    <scope>NUCLEOTIDE SEQUENCE [LARGE SCALE GENOMIC DNA]</scope>
    <source>
        <strain evidence="3 4">TBRC 6029</strain>
    </source>
</reference>
<proteinExistence type="predicted"/>
<gene>
    <name evidence="3" type="ORF">FNH05_31065</name>
</gene>
<sequence>MSLPEPDARAAARAAAVAALAAARSAEQPRAAAGLATAGAQPRGAVANPAPAAPPPGRRRATGPLAGIGPLQIICWQLVLIAAVLAAGQPLPVIAATGLGSVVVLALTAVRVHDRWGFEWLLLSARYLRRRREGDLRDGPAQKLLHLIAPEAEGCTDTLDDEPVFMLSRAEGISAVLQPQSNDVPPPEALVPPPNEQPLAFAAQVIHHAGLGRQRPPRTWIVLQALRTVEVYSDIDVRLALGNALRRVRRHLRRQGLPSIGLAENEFLGTLASLAQVTAGRDQVREDWRFWHSGSVSQATFRLGGWNALSPAVASQLVHWLLTAAPQAAVTVSVIATRKAEAEPEVEAALRIAAANPPLVDHAARTLTGLAAQWAVRLERLDGRHAHGLAATLPLGVR</sequence>
<organism evidence="3 4">
    <name type="scientific">Amycolatopsis rhizosphaerae</name>
    <dbReference type="NCBI Taxonomy" id="2053003"/>
    <lineage>
        <taxon>Bacteria</taxon>
        <taxon>Bacillati</taxon>
        <taxon>Actinomycetota</taxon>
        <taxon>Actinomycetes</taxon>
        <taxon>Pseudonocardiales</taxon>
        <taxon>Pseudonocardiaceae</taxon>
        <taxon>Amycolatopsis</taxon>
    </lineage>
</organism>
<evidence type="ECO:0000313" key="3">
    <source>
        <dbReference type="EMBL" id="TVT26848.1"/>
    </source>
</evidence>
<dbReference type="InterPro" id="IPR050051">
    <property type="entry name" value="EccE_dom"/>
</dbReference>
<name>A0A558ARG9_9PSEU</name>
<evidence type="ECO:0000256" key="1">
    <source>
        <dbReference type="SAM" id="MobiDB-lite"/>
    </source>
</evidence>
<dbReference type="EMBL" id="VJWX01000479">
    <property type="protein sequence ID" value="TVT26848.1"/>
    <property type="molecule type" value="Genomic_DNA"/>
</dbReference>